<protein>
    <recommendedName>
        <fullName evidence="10">Protein tyrosine phosphatase PRL-1</fullName>
        <ecNumber evidence="2">3.1.3.48</ecNumber>
    </recommendedName>
</protein>
<keyword evidence="8" id="KW-0636">Prenylation</keyword>
<dbReference type="InterPro" id="IPR003595">
    <property type="entry name" value="Tyr_Pase_cat"/>
</dbReference>
<proteinExistence type="inferred from homology"/>
<dbReference type="FunFam" id="3.90.190.10:FF:000086">
    <property type="entry name" value="Protein tyrosine phosphatase-like protein"/>
    <property type="match status" value="1"/>
</dbReference>
<evidence type="ECO:0000313" key="14">
    <source>
        <dbReference type="Proteomes" id="UP001431209"/>
    </source>
</evidence>
<evidence type="ECO:0000256" key="5">
    <source>
        <dbReference type="ARBA" id="ARBA00022912"/>
    </source>
</evidence>
<dbReference type="PROSITE" id="PS50054">
    <property type="entry name" value="TYR_PHOSPHATASE_DUAL"/>
    <property type="match status" value="1"/>
</dbReference>
<evidence type="ECO:0000256" key="6">
    <source>
        <dbReference type="ARBA" id="ARBA00023157"/>
    </source>
</evidence>
<keyword evidence="4" id="KW-0378">Hydrolase</keyword>
<evidence type="ECO:0000256" key="7">
    <source>
        <dbReference type="ARBA" id="ARBA00023288"/>
    </source>
</evidence>
<comment type="catalytic activity">
    <reaction evidence="9">
        <text>O-phospho-L-tyrosyl-[protein] + H2O = L-tyrosyl-[protein] + phosphate</text>
        <dbReference type="Rhea" id="RHEA:10684"/>
        <dbReference type="Rhea" id="RHEA-COMP:10136"/>
        <dbReference type="Rhea" id="RHEA-COMP:20101"/>
        <dbReference type="ChEBI" id="CHEBI:15377"/>
        <dbReference type="ChEBI" id="CHEBI:43474"/>
        <dbReference type="ChEBI" id="CHEBI:46858"/>
        <dbReference type="ChEBI" id="CHEBI:61978"/>
        <dbReference type="EC" id="3.1.3.48"/>
    </reaction>
</comment>
<evidence type="ECO:0000313" key="13">
    <source>
        <dbReference type="EMBL" id="KAL0491726.1"/>
    </source>
</evidence>
<dbReference type="PROSITE" id="PS50056">
    <property type="entry name" value="TYR_PHOSPHATASE_2"/>
    <property type="match status" value="1"/>
</dbReference>
<dbReference type="GO" id="GO:0004725">
    <property type="term" value="F:protein tyrosine phosphatase activity"/>
    <property type="evidence" value="ECO:0007669"/>
    <property type="project" value="UniProtKB-EC"/>
</dbReference>
<keyword evidence="3" id="KW-0488">Methylation</keyword>
<sequence length="168" mass="19055">MAVTLTNTPTLIEKGPLKFVILDAPSDSNLHLYMKEFQKHNVTHVVRVCQDTYNCKLLERNNIQFHDWPFDDGSAPPKNVLTSWLELVNQVFPLDRTTATEAIAVHCVAGLGRAPVLVAVALVERADMNALDAIQFIRGRRRGAINSNQMAFIEKYYKMRKKNKCIVM</sequence>
<dbReference type="Gene3D" id="3.90.190.10">
    <property type="entry name" value="Protein tyrosine phosphatase superfamily"/>
    <property type="match status" value="1"/>
</dbReference>
<comment type="similarity">
    <text evidence="1">Belongs to the protein-tyrosine phosphatase family.</text>
</comment>
<evidence type="ECO:0000256" key="1">
    <source>
        <dbReference type="ARBA" id="ARBA00009580"/>
    </source>
</evidence>
<keyword evidence="14" id="KW-1185">Reference proteome</keyword>
<evidence type="ECO:0000256" key="9">
    <source>
        <dbReference type="ARBA" id="ARBA00051722"/>
    </source>
</evidence>
<dbReference type="InterPro" id="IPR020422">
    <property type="entry name" value="TYR_PHOSPHATASE_DUAL_dom"/>
</dbReference>
<dbReference type="EC" id="3.1.3.48" evidence="2"/>
<evidence type="ECO:0000256" key="8">
    <source>
        <dbReference type="ARBA" id="ARBA00023289"/>
    </source>
</evidence>
<evidence type="ECO:0000256" key="3">
    <source>
        <dbReference type="ARBA" id="ARBA00022481"/>
    </source>
</evidence>
<dbReference type="CDD" id="cd14500">
    <property type="entry name" value="PTP-IVa"/>
    <property type="match status" value="1"/>
</dbReference>
<keyword evidence="7" id="KW-0449">Lipoprotein</keyword>
<evidence type="ECO:0000256" key="10">
    <source>
        <dbReference type="ARBA" id="ARBA00073125"/>
    </source>
</evidence>
<feature type="domain" description="Tyrosine-protein phosphatase" evidence="11">
    <location>
        <begin position="8"/>
        <end position="165"/>
    </location>
</feature>
<dbReference type="InterPro" id="IPR029021">
    <property type="entry name" value="Prot-tyrosine_phosphatase-like"/>
</dbReference>
<keyword evidence="6" id="KW-1015">Disulfide bond</keyword>
<dbReference type="Pfam" id="PF00782">
    <property type="entry name" value="DSPc"/>
    <property type="match status" value="1"/>
</dbReference>
<organism evidence="13 14">
    <name type="scientific">Acrasis kona</name>
    <dbReference type="NCBI Taxonomy" id="1008807"/>
    <lineage>
        <taxon>Eukaryota</taxon>
        <taxon>Discoba</taxon>
        <taxon>Heterolobosea</taxon>
        <taxon>Tetramitia</taxon>
        <taxon>Eutetramitia</taxon>
        <taxon>Acrasidae</taxon>
        <taxon>Acrasis</taxon>
    </lineage>
</organism>
<dbReference type="InterPro" id="IPR000387">
    <property type="entry name" value="Tyr_Pase_dom"/>
</dbReference>
<dbReference type="SUPFAM" id="SSF52799">
    <property type="entry name" value="(Phosphotyrosine protein) phosphatases II"/>
    <property type="match status" value="1"/>
</dbReference>
<dbReference type="InterPro" id="IPR050561">
    <property type="entry name" value="PTP"/>
</dbReference>
<accession>A0AAW2ZPG0</accession>
<name>A0AAW2ZPG0_9EUKA</name>
<dbReference type="SMART" id="SM00404">
    <property type="entry name" value="PTPc_motif"/>
    <property type="match status" value="1"/>
</dbReference>
<dbReference type="SMART" id="SM00195">
    <property type="entry name" value="DSPc"/>
    <property type="match status" value="1"/>
</dbReference>
<dbReference type="GO" id="GO:0005737">
    <property type="term" value="C:cytoplasm"/>
    <property type="evidence" value="ECO:0007669"/>
    <property type="project" value="UniProtKB-ARBA"/>
</dbReference>
<evidence type="ECO:0000259" key="11">
    <source>
        <dbReference type="PROSITE" id="PS50054"/>
    </source>
</evidence>
<feature type="domain" description="Tyrosine specific protein phosphatases" evidence="12">
    <location>
        <begin position="82"/>
        <end position="152"/>
    </location>
</feature>
<evidence type="ECO:0000259" key="12">
    <source>
        <dbReference type="PROSITE" id="PS50056"/>
    </source>
</evidence>
<dbReference type="AlphaFoldDB" id="A0AAW2ZPG0"/>
<evidence type="ECO:0000256" key="4">
    <source>
        <dbReference type="ARBA" id="ARBA00022801"/>
    </source>
</evidence>
<dbReference type="EMBL" id="JAOPGA020001853">
    <property type="protein sequence ID" value="KAL0491726.1"/>
    <property type="molecule type" value="Genomic_DNA"/>
</dbReference>
<keyword evidence="5" id="KW-0904">Protein phosphatase</keyword>
<dbReference type="InterPro" id="IPR000340">
    <property type="entry name" value="Dual-sp_phosphatase_cat-dom"/>
</dbReference>
<dbReference type="Proteomes" id="UP001431209">
    <property type="component" value="Unassembled WGS sequence"/>
</dbReference>
<dbReference type="PANTHER" id="PTHR23339">
    <property type="entry name" value="TYROSINE SPECIFIC PROTEIN PHOSPHATASE AND DUAL SPECIFICITY PROTEIN PHOSPHATASE"/>
    <property type="match status" value="1"/>
</dbReference>
<gene>
    <name evidence="13" type="ORF">AKO1_000617</name>
</gene>
<comment type="caution">
    <text evidence="13">The sequence shown here is derived from an EMBL/GenBank/DDBJ whole genome shotgun (WGS) entry which is preliminary data.</text>
</comment>
<evidence type="ECO:0000256" key="2">
    <source>
        <dbReference type="ARBA" id="ARBA00013064"/>
    </source>
</evidence>
<reference evidence="13 14" key="1">
    <citation type="submission" date="2024-03" db="EMBL/GenBank/DDBJ databases">
        <title>The Acrasis kona genome and developmental transcriptomes reveal deep origins of eukaryotic multicellular pathways.</title>
        <authorList>
            <person name="Sheikh S."/>
            <person name="Fu C.-J."/>
            <person name="Brown M.W."/>
            <person name="Baldauf S.L."/>
        </authorList>
    </citation>
    <scope>NUCLEOTIDE SEQUENCE [LARGE SCALE GENOMIC DNA]</scope>
    <source>
        <strain evidence="13 14">ATCC MYA-3509</strain>
    </source>
</reference>